<comment type="caution">
    <text evidence="1">The sequence shown here is derived from an EMBL/GenBank/DDBJ whole genome shotgun (WGS) entry which is preliminary data.</text>
</comment>
<dbReference type="EMBL" id="BARV01000216">
    <property type="protein sequence ID" value="GAH95204.1"/>
    <property type="molecule type" value="Genomic_DNA"/>
</dbReference>
<organism evidence="1">
    <name type="scientific">marine sediment metagenome</name>
    <dbReference type="NCBI Taxonomy" id="412755"/>
    <lineage>
        <taxon>unclassified sequences</taxon>
        <taxon>metagenomes</taxon>
        <taxon>ecological metagenomes</taxon>
    </lineage>
</organism>
<gene>
    <name evidence="1" type="ORF">S06H3_00965</name>
</gene>
<evidence type="ECO:0000313" key="1">
    <source>
        <dbReference type="EMBL" id="GAH95204.1"/>
    </source>
</evidence>
<reference evidence="1" key="1">
    <citation type="journal article" date="2014" name="Front. Microbiol.">
        <title>High frequency of phylogenetically diverse reductive dehalogenase-homologous genes in deep subseafloor sedimentary metagenomes.</title>
        <authorList>
            <person name="Kawai M."/>
            <person name="Futagami T."/>
            <person name="Toyoda A."/>
            <person name="Takaki Y."/>
            <person name="Nishi S."/>
            <person name="Hori S."/>
            <person name="Arai W."/>
            <person name="Tsubouchi T."/>
            <person name="Morono Y."/>
            <person name="Uchiyama I."/>
            <person name="Ito T."/>
            <person name="Fujiyama A."/>
            <person name="Inagaki F."/>
            <person name="Takami H."/>
        </authorList>
    </citation>
    <scope>NUCLEOTIDE SEQUENCE</scope>
    <source>
        <strain evidence="1">Expedition CK06-06</strain>
    </source>
</reference>
<protein>
    <submittedName>
        <fullName evidence="1">Uncharacterized protein</fullName>
    </submittedName>
</protein>
<name>X1KYE3_9ZZZZ</name>
<accession>X1KYE3</accession>
<sequence>MDKAFHRFKPLIDHYKVKVAWRKSLKEVGMWDNPLDSFLPSCAVGYIKLSDRVRLMGRIGYVFRNPIEDINKNIGNCDTKNLDPVWAGHLLNYTSRQVFVGWAVSLKRYGFKCSSKSISPCCPVCGTFLVYEERVKEIPPNVPCMTVDQGGGLVEVAPFW</sequence>
<dbReference type="AlphaFoldDB" id="X1KYE3"/>
<proteinExistence type="predicted"/>